<sequence>MRTEIIKGKNYWHCQGQCRNLQKLNVSKCQGLNDELMRLVSEGCPALLHLNLSHTDITNGTLRLLSRSFSNLQYLNLAYCRKFTDKGLQYLGSGRGCHKLIYLDLSGCLQISVEGFKNIAKSCSRIQYLTINEMPTLTDRCIQALVGKCQKIISIEFNEAPHVSDIAFKALAECQLVKIKIEGSNRITDLSFKMMSKHWPCLDRICMTDCQKITDTGLKLIAPLANIAVLNLSDCMRISDAGLKSFVEGFAGSKIRELTLANCSNITDGSLIKIAQRCASLVYLNLRSCQAVTDNGIEVLAMLPSLTHINVSGIVISDQTLEALGRNGKIKEITISECKSISDAGIKRFCMDVKHLDYMDFSFCRQLSNQSIKHLSFNCHKLTSLSMVGCPRVTDIGLQYLGAVCTYLHYLDISGCVNITDKALKSLWKSCLQLRILKMLYCPNITRQAVSKYTSRLQKYEYNNDEPPLWFGYDSGSQVFSKKKQKKTLSREKSLSIKSEDTTQLQKLNNEN</sequence>
<dbReference type="PANTHER" id="PTHR13318:SF190">
    <property type="entry name" value="PARTNER OF PAIRED, ISOFORM B"/>
    <property type="match status" value="1"/>
</dbReference>
<dbReference type="Pfam" id="PF13516">
    <property type="entry name" value="LRR_6"/>
    <property type="match status" value="1"/>
</dbReference>
<organism evidence="2 3">
    <name type="scientific">Gekko japonicus</name>
    <name type="common">Schlegel's Japanese gecko</name>
    <dbReference type="NCBI Taxonomy" id="146911"/>
    <lineage>
        <taxon>Eukaryota</taxon>
        <taxon>Metazoa</taxon>
        <taxon>Chordata</taxon>
        <taxon>Craniata</taxon>
        <taxon>Vertebrata</taxon>
        <taxon>Euteleostomi</taxon>
        <taxon>Lepidosauria</taxon>
        <taxon>Squamata</taxon>
        <taxon>Bifurcata</taxon>
        <taxon>Gekkota</taxon>
        <taxon>Gekkonidae</taxon>
        <taxon>Gekkoninae</taxon>
        <taxon>Gekko</taxon>
    </lineage>
</organism>
<gene>
    <name evidence="3" type="primary">FBXL13</name>
</gene>
<evidence type="ECO:0000313" key="3">
    <source>
        <dbReference type="RefSeq" id="XP_015270539.1"/>
    </source>
</evidence>
<dbReference type="SUPFAM" id="SSF52047">
    <property type="entry name" value="RNI-like"/>
    <property type="match status" value="2"/>
</dbReference>
<dbReference type="InterPro" id="IPR001611">
    <property type="entry name" value="Leu-rich_rpt"/>
</dbReference>
<keyword evidence="2" id="KW-1185">Reference proteome</keyword>
<dbReference type="InterPro" id="IPR006553">
    <property type="entry name" value="Leu-rich_rpt_Cys-con_subtyp"/>
</dbReference>
<dbReference type="Gene3D" id="3.80.10.10">
    <property type="entry name" value="Ribonuclease Inhibitor"/>
    <property type="match status" value="3"/>
</dbReference>
<dbReference type="InterPro" id="IPR057207">
    <property type="entry name" value="FBXL15_LRR"/>
</dbReference>
<dbReference type="PANTHER" id="PTHR13318">
    <property type="entry name" value="PARTNER OF PAIRED, ISOFORM B-RELATED"/>
    <property type="match status" value="1"/>
</dbReference>
<dbReference type="Pfam" id="PF25372">
    <property type="entry name" value="DUF7885"/>
    <property type="match status" value="2"/>
</dbReference>
<protein>
    <submittedName>
        <fullName evidence="3">F-box/LRR-repeat protein 13</fullName>
    </submittedName>
</protein>
<dbReference type="Proteomes" id="UP000694871">
    <property type="component" value="Unplaced"/>
</dbReference>
<feature type="domain" description="F-box/LRR-repeat protein 15-like leucin rich repeat" evidence="1">
    <location>
        <begin position="252"/>
        <end position="403"/>
    </location>
</feature>
<proteinExistence type="predicted"/>
<dbReference type="RefSeq" id="XP_015270539.1">
    <property type="nucleotide sequence ID" value="XM_015415053.1"/>
</dbReference>
<accession>A0ABM1KA02</accession>
<dbReference type="GeneID" id="107113703"/>
<reference evidence="3" key="1">
    <citation type="submission" date="2025-08" db="UniProtKB">
        <authorList>
            <consortium name="RefSeq"/>
        </authorList>
    </citation>
    <scope>IDENTIFICATION</scope>
</reference>
<dbReference type="SMART" id="SM00367">
    <property type="entry name" value="LRR_CC"/>
    <property type="match status" value="15"/>
</dbReference>
<evidence type="ECO:0000259" key="1">
    <source>
        <dbReference type="Pfam" id="PF25372"/>
    </source>
</evidence>
<evidence type="ECO:0000313" key="2">
    <source>
        <dbReference type="Proteomes" id="UP000694871"/>
    </source>
</evidence>
<feature type="domain" description="F-box/LRR-repeat protein 15-like leucin rich repeat" evidence="1">
    <location>
        <begin position="17"/>
        <end position="145"/>
    </location>
</feature>
<name>A0ABM1KA02_GEKJA</name>
<dbReference type="InterPro" id="IPR032675">
    <property type="entry name" value="LRR_dom_sf"/>
</dbReference>